<feature type="domain" description="Tyrosine--tRNA ligase SYY-like C-terminal" evidence="10">
    <location>
        <begin position="342"/>
        <end position="415"/>
    </location>
</feature>
<keyword evidence="2 8" id="KW-0547">Nucleotide-binding</keyword>
<dbReference type="InterPro" id="IPR002307">
    <property type="entry name" value="Tyr-tRNA-ligase"/>
</dbReference>
<keyword evidence="3 8" id="KW-0067">ATP-binding</keyword>
<feature type="binding site" evidence="8">
    <location>
        <position position="244"/>
    </location>
    <ligand>
        <name>ATP</name>
        <dbReference type="ChEBI" id="CHEBI:30616"/>
    </ligand>
</feature>
<dbReference type="HAMAP" id="MF_02006">
    <property type="entry name" value="Tyr_tRNA_synth_type1"/>
    <property type="match status" value="1"/>
</dbReference>
<evidence type="ECO:0000256" key="3">
    <source>
        <dbReference type="ARBA" id="ARBA00022840"/>
    </source>
</evidence>
<dbReference type="PRINTS" id="PR01040">
    <property type="entry name" value="TRNASYNTHTYR"/>
</dbReference>
<dbReference type="InterPro" id="IPR001412">
    <property type="entry name" value="aa-tRNA-synth_I_CS"/>
</dbReference>
<dbReference type="NCBIfam" id="TIGR00234">
    <property type="entry name" value="tyrS"/>
    <property type="match status" value="1"/>
</dbReference>
<dbReference type="GO" id="GO:0003723">
    <property type="term" value="F:RNA binding"/>
    <property type="evidence" value="ECO:0007669"/>
    <property type="project" value="UniProtKB-KW"/>
</dbReference>
<dbReference type="EC" id="6.1.1.1" evidence="8"/>
<sequence>MSNFKSQFFNIMVERGFYNQCTNENGFDTYLYECEQKGTPAVGYLGSDPTGDSLHVGHIVPLMMLRWFQKCGHKPLTLVGGATARIGDPSGKDKLRPFLSEETLAHNVEGLKKSFSKFLKFGNGATDALMVDNWDWFKNINYLAFLRDIGTYYSVNRMLTMDSVKARLEREQPMSFLEFNYMLLQGYDFCELYQQYGCRAQIAGSDQWGNITSGTELGRRKYDVELFGFTSPIITDSAGKKMGKSEGNAVWINEEKLPSYDYFQYFRNIGDAEVGKCLRIFTDLPMDEVRRLEALKDQEINEAKKILAFEATKICRGEAEAEAARNTAIKTFEQGGIGGELPFIERKTADGLSILDAFVEIGWCASKGEVRRMVKQGGIKVNDLVIADENYCFSAQDVNDGQIKIAQGKKKFGLIKIVA</sequence>
<comment type="function">
    <text evidence="8">Catalyzes the attachment of tyrosine to tRNA(Tyr) in a two-step reaction: tyrosine is first activated by ATP to form Tyr-AMP and then transferred to the acceptor end of tRNA(Tyr).</text>
</comment>
<feature type="binding site" evidence="8">
    <location>
        <position position="181"/>
    </location>
    <ligand>
        <name>L-tyrosine</name>
        <dbReference type="ChEBI" id="CHEBI:58315"/>
    </ligand>
</feature>
<dbReference type="SUPFAM" id="SSF55174">
    <property type="entry name" value="Alpha-L RNA-binding motif"/>
    <property type="match status" value="1"/>
</dbReference>
<dbReference type="Gene3D" id="3.40.50.620">
    <property type="entry name" value="HUPs"/>
    <property type="match status" value="1"/>
</dbReference>
<dbReference type="GO" id="GO:0006437">
    <property type="term" value="P:tyrosyl-tRNA aminoacylation"/>
    <property type="evidence" value="ECO:0007669"/>
    <property type="project" value="UniProtKB-UniRule"/>
</dbReference>
<keyword evidence="1 8" id="KW-0436">Ligase</keyword>
<comment type="similarity">
    <text evidence="8">Belongs to the class-I aminoacyl-tRNA synthetase family. TyrS type 1 subfamily.</text>
</comment>
<comment type="subunit">
    <text evidence="8">Homodimer.</text>
</comment>
<dbReference type="InterPro" id="IPR014729">
    <property type="entry name" value="Rossmann-like_a/b/a_fold"/>
</dbReference>
<dbReference type="InterPro" id="IPR036986">
    <property type="entry name" value="S4_RNA-bd_sf"/>
</dbReference>
<dbReference type="CDD" id="cd00805">
    <property type="entry name" value="TyrRS_core"/>
    <property type="match status" value="1"/>
</dbReference>
<feature type="binding site" evidence="8">
    <location>
        <position position="185"/>
    </location>
    <ligand>
        <name>L-tyrosine</name>
        <dbReference type="ChEBI" id="CHEBI:58315"/>
    </ligand>
</feature>
<keyword evidence="4 9" id="KW-0694">RNA-binding</keyword>
<dbReference type="PROSITE" id="PS00178">
    <property type="entry name" value="AA_TRNA_LIGASE_I"/>
    <property type="match status" value="1"/>
</dbReference>
<dbReference type="PANTHER" id="PTHR11766:SF0">
    <property type="entry name" value="TYROSINE--TRNA LIGASE, MITOCHONDRIAL"/>
    <property type="match status" value="1"/>
</dbReference>
<dbReference type="Pfam" id="PF22421">
    <property type="entry name" value="SYY_C-terminal"/>
    <property type="match status" value="1"/>
</dbReference>
<dbReference type="EMBL" id="MN990730">
    <property type="protein sequence ID" value="QIM10517.1"/>
    <property type="molecule type" value="Genomic_DNA"/>
</dbReference>
<dbReference type="CDD" id="cd00165">
    <property type="entry name" value="S4"/>
    <property type="match status" value="1"/>
</dbReference>
<dbReference type="GO" id="GO:0005829">
    <property type="term" value="C:cytosol"/>
    <property type="evidence" value="ECO:0007669"/>
    <property type="project" value="TreeGrafter"/>
</dbReference>
<dbReference type="GO" id="GO:0005524">
    <property type="term" value="F:ATP binding"/>
    <property type="evidence" value="ECO:0007669"/>
    <property type="project" value="UniProtKB-UniRule"/>
</dbReference>
<dbReference type="InterPro" id="IPR024107">
    <property type="entry name" value="Tyr-tRNA-ligase_bac_1"/>
</dbReference>
<evidence type="ECO:0000256" key="1">
    <source>
        <dbReference type="ARBA" id="ARBA00022598"/>
    </source>
</evidence>
<dbReference type="InterPro" id="IPR002305">
    <property type="entry name" value="aa-tRNA-synth_Ic"/>
</dbReference>
<evidence type="ECO:0000256" key="2">
    <source>
        <dbReference type="ARBA" id="ARBA00022741"/>
    </source>
</evidence>
<dbReference type="PANTHER" id="PTHR11766">
    <property type="entry name" value="TYROSYL-TRNA SYNTHETASE"/>
    <property type="match status" value="1"/>
</dbReference>
<dbReference type="Gene3D" id="3.10.290.10">
    <property type="entry name" value="RNA-binding S4 domain"/>
    <property type="match status" value="1"/>
</dbReference>
<evidence type="ECO:0000259" key="10">
    <source>
        <dbReference type="Pfam" id="PF22421"/>
    </source>
</evidence>
<comment type="subcellular location">
    <subcellularLocation>
        <location evidence="8">Cytoplasm</location>
    </subcellularLocation>
</comment>
<dbReference type="InterPro" id="IPR054608">
    <property type="entry name" value="SYY-like_C"/>
</dbReference>
<evidence type="ECO:0000256" key="6">
    <source>
        <dbReference type="ARBA" id="ARBA00023146"/>
    </source>
</evidence>
<reference evidence="11" key="1">
    <citation type="journal article" date="2020" name="J. ISSAAS">
        <title>Lactobacilli and other gastrointestinal microbiota of Peromyscus leucopus, reservoir host for agents of Lyme disease and other zoonoses in North America.</title>
        <authorList>
            <person name="Milovic A."/>
            <person name="Bassam K."/>
            <person name="Shao H."/>
            <person name="Chatzistamou I."/>
            <person name="Tufts D.M."/>
            <person name="Diuk-Wasser M."/>
            <person name="Barbour A.G."/>
        </authorList>
    </citation>
    <scope>NUCLEOTIDE SEQUENCE</scope>
    <source>
        <strain evidence="11">LL90</strain>
    </source>
</reference>
<evidence type="ECO:0000256" key="8">
    <source>
        <dbReference type="HAMAP-Rule" id="MF_02006"/>
    </source>
</evidence>
<name>A0A6G8F2M9_9PROT</name>
<protein>
    <recommendedName>
        <fullName evidence="8">Tyrosine--tRNA ligase</fullName>
        <ecNumber evidence="8">6.1.1.1</ecNumber>
    </recommendedName>
    <alternativeName>
        <fullName evidence="8">Tyrosyl-tRNA synthetase</fullName>
        <shortName evidence="8">TyrRS</shortName>
    </alternativeName>
</protein>
<evidence type="ECO:0000313" key="11">
    <source>
        <dbReference type="EMBL" id="QIM10517.1"/>
    </source>
</evidence>
<dbReference type="Gene3D" id="1.10.240.10">
    <property type="entry name" value="Tyrosyl-Transfer RNA Synthetase"/>
    <property type="match status" value="1"/>
</dbReference>
<feature type="binding site" evidence="8">
    <location>
        <position position="44"/>
    </location>
    <ligand>
        <name>L-tyrosine</name>
        <dbReference type="ChEBI" id="CHEBI:58315"/>
    </ligand>
</feature>
<dbReference type="PROSITE" id="PS50889">
    <property type="entry name" value="S4"/>
    <property type="match status" value="1"/>
</dbReference>
<proteinExistence type="inferred from homology"/>
<gene>
    <name evidence="8 11" type="primary">tyrS</name>
    <name evidence="11" type="ORF">PlAlph_4090</name>
</gene>
<comment type="catalytic activity">
    <reaction evidence="7 8">
        <text>tRNA(Tyr) + L-tyrosine + ATP = L-tyrosyl-tRNA(Tyr) + AMP + diphosphate + H(+)</text>
        <dbReference type="Rhea" id="RHEA:10220"/>
        <dbReference type="Rhea" id="RHEA-COMP:9706"/>
        <dbReference type="Rhea" id="RHEA-COMP:9707"/>
        <dbReference type="ChEBI" id="CHEBI:15378"/>
        <dbReference type="ChEBI" id="CHEBI:30616"/>
        <dbReference type="ChEBI" id="CHEBI:33019"/>
        <dbReference type="ChEBI" id="CHEBI:58315"/>
        <dbReference type="ChEBI" id="CHEBI:78442"/>
        <dbReference type="ChEBI" id="CHEBI:78536"/>
        <dbReference type="ChEBI" id="CHEBI:456215"/>
        <dbReference type="EC" id="6.1.1.1"/>
    </reaction>
</comment>
<dbReference type="GO" id="GO:0004831">
    <property type="term" value="F:tyrosine-tRNA ligase activity"/>
    <property type="evidence" value="ECO:0007669"/>
    <property type="project" value="UniProtKB-UniRule"/>
</dbReference>
<evidence type="ECO:0000256" key="4">
    <source>
        <dbReference type="ARBA" id="ARBA00022884"/>
    </source>
</evidence>
<keyword evidence="8" id="KW-0963">Cytoplasm</keyword>
<evidence type="ECO:0000256" key="5">
    <source>
        <dbReference type="ARBA" id="ARBA00022917"/>
    </source>
</evidence>
<organism evidence="11">
    <name type="scientific">uncultured Alphaproteobacteria bacterium</name>
    <dbReference type="NCBI Taxonomy" id="91750"/>
    <lineage>
        <taxon>Bacteria</taxon>
        <taxon>Pseudomonadati</taxon>
        <taxon>Pseudomonadota</taxon>
        <taxon>Alphaproteobacteria</taxon>
        <taxon>environmental samples</taxon>
    </lineage>
</organism>
<feature type="short sequence motif" description="'HIGH' region" evidence="8">
    <location>
        <begin position="49"/>
        <end position="58"/>
    </location>
</feature>
<evidence type="ECO:0000256" key="9">
    <source>
        <dbReference type="PROSITE-ProRule" id="PRU00182"/>
    </source>
</evidence>
<dbReference type="InterPro" id="IPR024088">
    <property type="entry name" value="Tyr-tRNA-ligase_bac-type"/>
</dbReference>
<dbReference type="Pfam" id="PF00579">
    <property type="entry name" value="tRNA-synt_1b"/>
    <property type="match status" value="1"/>
</dbReference>
<dbReference type="SUPFAM" id="SSF52374">
    <property type="entry name" value="Nucleotidylyl transferase"/>
    <property type="match status" value="1"/>
</dbReference>
<keyword evidence="6 8" id="KW-0030">Aminoacyl-tRNA synthetase</keyword>
<dbReference type="AlphaFoldDB" id="A0A6G8F2M9"/>
<feature type="short sequence motif" description="'KMSKS' region" evidence="8">
    <location>
        <begin position="241"/>
        <end position="245"/>
    </location>
</feature>
<keyword evidence="5 8" id="KW-0648">Protein biosynthesis</keyword>
<evidence type="ECO:0000256" key="7">
    <source>
        <dbReference type="ARBA" id="ARBA00048248"/>
    </source>
</evidence>
<accession>A0A6G8F2M9</accession>